<accession>A0A2M6UTH5</accession>
<evidence type="ECO:0000313" key="3">
    <source>
        <dbReference type="Proteomes" id="UP000229839"/>
    </source>
</evidence>
<protein>
    <submittedName>
        <fullName evidence="2">Uncharacterized protein</fullName>
    </submittedName>
</protein>
<keyword evidence="1" id="KW-0812">Transmembrane</keyword>
<comment type="caution">
    <text evidence="2">The sequence shown here is derived from an EMBL/GenBank/DDBJ whole genome shotgun (WGS) entry which is preliminary data.</text>
</comment>
<feature type="transmembrane region" description="Helical" evidence="1">
    <location>
        <begin position="227"/>
        <end position="243"/>
    </location>
</feature>
<reference evidence="2 3" key="1">
    <citation type="submission" date="2017-06" db="EMBL/GenBank/DDBJ databases">
        <title>Draft genome of Bartonella tribocorum strain L103, isolated from a rodent in Laos.</title>
        <authorList>
            <person name="Hadjadj L."/>
            <person name="Jiyipong T."/>
            <person name="Morand S."/>
            <person name="Diene S.M."/>
            <person name="Rolain J.-M."/>
        </authorList>
    </citation>
    <scope>NUCLEOTIDE SEQUENCE [LARGE SCALE GENOMIC DNA]</scope>
    <source>
        <strain evidence="2 3">L103</strain>
    </source>
</reference>
<dbReference type="Proteomes" id="UP000229839">
    <property type="component" value="Unassembled WGS sequence"/>
</dbReference>
<feature type="transmembrane region" description="Helical" evidence="1">
    <location>
        <begin position="29"/>
        <end position="48"/>
    </location>
</feature>
<gene>
    <name evidence="2" type="ORF">CER18_03435</name>
</gene>
<feature type="transmembrane region" description="Helical" evidence="1">
    <location>
        <begin position="54"/>
        <end position="70"/>
    </location>
</feature>
<feature type="transmembrane region" description="Helical" evidence="1">
    <location>
        <begin position="255"/>
        <end position="276"/>
    </location>
</feature>
<keyword evidence="1" id="KW-0472">Membrane</keyword>
<dbReference type="EMBL" id="NJGE01000005">
    <property type="protein sequence ID" value="PIT69482.1"/>
    <property type="molecule type" value="Genomic_DNA"/>
</dbReference>
<dbReference type="OrthoDB" id="9774335at2"/>
<sequence length="295" mass="32885">MLDKLTLSIIGAVFCLVLIIFPLMKKKTLVEHLVFLLVVLCLVFLYVYGAVSYFPYYVLALSLILGYRWLLSLVKAFKDTKAIIGSSAGCYVLLIFFLYGFMRIIGSLIFEFSAYSTPNIVFAVGLFPISMTIMQFFLLSHWVAEDNGNGVEAALGVGMGIWGATIGLALLTSLPEAVMILKGAFSLDRGALLSLLETVIYYAFIIGLSLLSTFLMLVVCLDKKWRFFVLILLLQCLAAWARFSWRAAEPELLAIGHYTIATILMFALMLQIYDFVQDRLSMKKNSSYAVVNEGA</sequence>
<organism evidence="2 3">
    <name type="scientific">Bartonella tribocorum</name>
    <dbReference type="NCBI Taxonomy" id="85701"/>
    <lineage>
        <taxon>Bacteria</taxon>
        <taxon>Pseudomonadati</taxon>
        <taxon>Pseudomonadota</taxon>
        <taxon>Alphaproteobacteria</taxon>
        <taxon>Hyphomicrobiales</taxon>
        <taxon>Bartonellaceae</taxon>
        <taxon>Bartonella</taxon>
    </lineage>
</organism>
<dbReference type="STRING" id="85701.BM1374166_00545"/>
<proteinExistence type="predicted"/>
<feature type="transmembrane region" description="Helical" evidence="1">
    <location>
        <begin position="199"/>
        <end position="220"/>
    </location>
</feature>
<evidence type="ECO:0000313" key="2">
    <source>
        <dbReference type="EMBL" id="PIT69482.1"/>
    </source>
</evidence>
<feature type="transmembrane region" description="Helical" evidence="1">
    <location>
        <begin position="120"/>
        <end position="139"/>
    </location>
</feature>
<keyword evidence="1" id="KW-1133">Transmembrane helix</keyword>
<feature type="transmembrane region" description="Helical" evidence="1">
    <location>
        <begin position="6"/>
        <end position="24"/>
    </location>
</feature>
<name>A0A2M6UTH5_9HYPH</name>
<evidence type="ECO:0000256" key="1">
    <source>
        <dbReference type="SAM" id="Phobius"/>
    </source>
</evidence>
<feature type="transmembrane region" description="Helical" evidence="1">
    <location>
        <begin position="151"/>
        <end position="171"/>
    </location>
</feature>
<feature type="transmembrane region" description="Helical" evidence="1">
    <location>
        <begin position="82"/>
        <end position="100"/>
    </location>
</feature>
<dbReference type="RefSeq" id="WP_100128704.1">
    <property type="nucleotide sequence ID" value="NZ_CADDYI010000006.1"/>
</dbReference>
<dbReference type="AlphaFoldDB" id="A0A2M6UTH5"/>